<feature type="transmembrane region" description="Helical" evidence="5">
    <location>
        <begin position="498"/>
        <end position="518"/>
    </location>
</feature>
<dbReference type="Proteomes" id="UP000019478">
    <property type="component" value="Unassembled WGS sequence"/>
</dbReference>
<feature type="transmembrane region" description="Helical" evidence="5">
    <location>
        <begin position="467"/>
        <end position="486"/>
    </location>
</feature>
<dbReference type="GO" id="GO:0005886">
    <property type="term" value="C:plasma membrane"/>
    <property type="evidence" value="ECO:0007669"/>
    <property type="project" value="TreeGrafter"/>
</dbReference>
<feature type="transmembrane region" description="Helical" evidence="5">
    <location>
        <begin position="210"/>
        <end position="228"/>
    </location>
</feature>
<keyword evidence="4 5" id="KW-0472">Membrane</keyword>
<feature type="transmembrane region" description="Helical" evidence="5">
    <location>
        <begin position="179"/>
        <end position="198"/>
    </location>
</feature>
<dbReference type="HOGENOM" id="CLU_008455_13_3_1"/>
<dbReference type="Gene3D" id="1.20.1720.10">
    <property type="entry name" value="Multidrug resistance protein D"/>
    <property type="match status" value="1"/>
</dbReference>
<keyword evidence="3 5" id="KW-1133">Transmembrane helix</keyword>
<dbReference type="STRING" id="1182542.W9YIF9"/>
<evidence type="ECO:0000313" key="7">
    <source>
        <dbReference type="Proteomes" id="UP000019478"/>
    </source>
</evidence>
<dbReference type="SUPFAM" id="SSF103473">
    <property type="entry name" value="MFS general substrate transporter"/>
    <property type="match status" value="1"/>
</dbReference>
<reference evidence="6 7" key="1">
    <citation type="submission" date="2013-03" db="EMBL/GenBank/DDBJ databases">
        <title>The Genome Sequence of Capronia epimyces CBS 606.96.</title>
        <authorList>
            <consortium name="The Broad Institute Genomics Platform"/>
            <person name="Cuomo C."/>
            <person name="de Hoog S."/>
            <person name="Gorbushina A."/>
            <person name="Walker B."/>
            <person name="Young S.K."/>
            <person name="Zeng Q."/>
            <person name="Gargeya S."/>
            <person name="Fitzgerald M."/>
            <person name="Haas B."/>
            <person name="Abouelleil A."/>
            <person name="Allen A.W."/>
            <person name="Alvarado L."/>
            <person name="Arachchi H.M."/>
            <person name="Berlin A.M."/>
            <person name="Chapman S.B."/>
            <person name="Gainer-Dewar J."/>
            <person name="Goldberg J."/>
            <person name="Griggs A."/>
            <person name="Gujja S."/>
            <person name="Hansen M."/>
            <person name="Howarth C."/>
            <person name="Imamovic A."/>
            <person name="Ireland A."/>
            <person name="Larimer J."/>
            <person name="McCowan C."/>
            <person name="Murphy C."/>
            <person name="Pearson M."/>
            <person name="Poon T.W."/>
            <person name="Priest M."/>
            <person name="Roberts A."/>
            <person name="Saif S."/>
            <person name="Shea T."/>
            <person name="Sisk P."/>
            <person name="Sykes S."/>
            <person name="Wortman J."/>
            <person name="Nusbaum C."/>
            <person name="Birren B."/>
        </authorList>
    </citation>
    <scope>NUCLEOTIDE SEQUENCE [LARGE SCALE GENOMIC DNA]</scope>
    <source>
        <strain evidence="6 7">CBS 606.96</strain>
    </source>
</reference>
<name>W9YIF9_9EURO</name>
<evidence type="ECO:0008006" key="8">
    <source>
        <dbReference type="Google" id="ProtNLM"/>
    </source>
</evidence>
<evidence type="ECO:0000256" key="4">
    <source>
        <dbReference type="ARBA" id="ARBA00023136"/>
    </source>
</evidence>
<feature type="transmembrane region" description="Helical" evidence="5">
    <location>
        <begin position="56"/>
        <end position="77"/>
    </location>
</feature>
<dbReference type="InterPro" id="IPR011701">
    <property type="entry name" value="MFS"/>
</dbReference>
<feature type="transmembrane region" description="Helical" evidence="5">
    <location>
        <begin position="429"/>
        <end position="455"/>
    </location>
</feature>
<dbReference type="Pfam" id="PF07690">
    <property type="entry name" value="MFS_1"/>
    <property type="match status" value="1"/>
</dbReference>
<evidence type="ECO:0000256" key="5">
    <source>
        <dbReference type="SAM" id="Phobius"/>
    </source>
</evidence>
<dbReference type="PANTHER" id="PTHR23502">
    <property type="entry name" value="MAJOR FACILITATOR SUPERFAMILY"/>
    <property type="match status" value="1"/>
</dbReference>
<dbReference type="InterPro" id="IPR036259">
    <property type="entry name" value="MFS_trans_sf"/>
</dbReference>
<evidence type="ECO:0000256" key="2">
    <source>
        <dbReference type="ARBA" id="ARBA00022692"/>
    </source>
</evidence>
<dbReference type="RefSeq" id="XP_007729567.1">
    <property type="nucleotide sequence ID" value="XM_007731377.1"/>
</dbReference>
<evidence type="ECO:0000256" key="1">
    <source>
        <dbReference type="ARBA" id="ARBA00004141"/>
    </source>
</evidence>
<dbReference type="eggNOG" id="KOG0255">
    <property type="taxonomic scope" value="Eukaryota"/>
</dbReference>
<dbReference type="GO" id="GO:0022857">
    <property type="term" value="F:transmembrane transporter activity"/>
    <property type="evidence" value="ECO:0007669"/>
    <property type="project" value="InterPro"/>
</dbReference>
<dbReference type="Gene3D" id="1.20.1250.20">
    <property type="entry name" value="MFS general substrate transporter like domains"/>
    <property type="match status" value="1"/>
</dbReference>
<accession>W9YIF9</accession>
<keyword evidence="7" id="KW-1185">Reference proteome</keyword>
<comment type="caution">
    <text evidence="6">The sequence shown here is derived from an EMBL/GenBank/DDBJ whole genome shotgun (WGS) entry which is preliminary data.</text>
</comment>
<dbReference type="AlphaFoldDB" id="W9YIF9"/>
<comment type="subcellular location">
    <subcellularLocation>
        <location evidence="1">Membrane</location>
        <topology evidence="1">Multi-pass membrane protein</topology>
    </subcellularLocation>
</comment>
<keyword evidence="2 5" id="KW-0812">Transmembrane</keyword>
<dbReference type="EMBL" id="AMGY01000001">
    <property type="protein sequence ID" value="EXJ92677.1"/>
    <property type="molecule type" value="Genomic_DNA"/>
</dbReference>
<feature type="transmembrane region" description="Helical" evidence="5">
    <location>
        <begin position="404"/>
        <end position="423"/>
    </location>
</feature>
<protein>
    <recommendedName>
        <fullName evidence="8">Major facilitator superfamily (MFS) profile domain-containing protein</fullName>
    </recommendedName>
</protein>
<feature type="transmembrane region" description="Helical" evidence="5">
    <location>
        <begin position="151"/>
        <end position="172"/>
    </location>
</feature>
<feature type="transmembrane region" description="Helical" evidence="5">
    <location>
        <begin position="97"/>
        <end position="114"/>
    </location>
</feature>
<gene>
    <name evidence="6" type="ORF">A1O3_01229</name>
</gene>
<evidence type="ECO:0000256" key="3">
    <source>
        <dbReference type="ARBA" id="ARBA00022989"/>
    </source>
</evidence>
<dbReference type="OrthoDB" id="5215911at2759"/>
<sequence>MAETIAMHREDVLPPGTVHLLHLHAHQADEKILVPKPSDHPDDPLNWTKARKMLNLSLVLFYVFTTGVGGTSVYSVFTPISEDTGITIAQLNNGTGYLFLLAGWTNLIWQPLALTFGRRPVILLSLVFCVAITEWTAWIDSYGPWAAARCLYGFACAPVEVLPEICIPDIFFAHERGGYIGIYMMILCGSNFIAPLIAGFMNDAYGWHWVQHWAAILLGANLVLSFFFQEETLFTRSTVEAERVDELSSPVEEEQVFTGKGPAPDSAAPASTLPVNSTITSSSPYKLKTFWDKMSLWTYSGISTSQFLSMMYRPILIFFQFPNVMWAGFMYGTSLSWYNVYNATTSVILSSDPYNFSPAMVGLSYVAPLIGTLIAGALTGPVSDWYTLKLARRADGLREPEQRLWGLVLYCVLMPVGLILWGIGAAHKLHWAVLLLGSILNGYCNVAGGSYAIAYNVDSFKEIAGESIVSVILCRNSMSFGFNYAITPWIARQGLQNTFIAVSILSCAFGCTFLLMVWRGKYFRTICADRYWRYVATQVVKHE</sequence>
<feature type="transmembrane region" description="Helical" evidence="5">
    <location>
        <begin position="358"/>
        <end position="383"/>
    </location>
</feature>
<dbReference type="PANTHER" id="PTHR23502:SF30">
    <property type="entry name" value="TRANSPORTER, PUTATIVE (AFU_ORTHOLOGUE AFUA_8G04702)-RELATED"/>
    <property type="match status" value="1"/>
</dbReference>
<dbReference type="GeneID" id="19165367"/>
<feature type="transmembrane region" description="Helical" evidence="5">
    <location>
        <begin position="121"/>
        <end position="139"/>
    </location>
</feature>
<evidence type="ECO:0000313" key="6">
    <source>
        <dbReference type="EMBL" id="EXJ92677.1"/>
    </source>
</evidence>
<proteinExistence type="predicted"/>
<organism evidence="6 7">
    <name type="scientific">Capronia epimyces CBS 606.96</name>
    <dbReference type="NCBI Taxonomy" id="1182542"/>
    <lineage>
        <taxon>Eukaryota</taxon>
        <taxon>Fungi</taxon>
        <taxon>Dikarya</taxon>
        <taxon>Ascomycota</taxon>
        <taxon>Pezizomycotina</taxon>
        <taxon>Eurotiomycetes</taxon>
        <taxon>Chaetothyriomycetidae</taxon>
        <taxon>Chaetothyriales</taxon>
        <taxon>Herpotrichiellaceae</taxon>
        <taxon>Capronia</taxon>
    </lineage>
</organism>
<feature type="transmembrane region" description="Helical" evidence="5">
    <location>
        <begin position="315"/>
        <end position="338"/>
    </location>
</feature>